<dbReference type="RefSeq" id="WP_147284550.1">
    <property type="nucleotide sequence ID" value="NZ_CP010310.2"/>
</dbReference>
<evidence type="ECO:0000313" key="2">
    <source>
        <dbReference type="EMBL" id="SUA90036.1"/>
    </source>
</evidence>
<protein>
    <submittedName>
        <fullName evidence="2">Uncharacterized protein</fullName>
    </submittedName>
</protein>
<evidence type="ECO:0000313" key="3">
    <source>
        <dbReference type="Proteomes" id="UP000254589"/>
    </source>
</evidence>
<organism evidence="2 3">
    <name type="scientific">Pandoraea pulmonicola</name>
    <dbReference type="NCBI Taxonomy" id="93221"/>
    <lineage>
        <taxon>Bacteria</taxon>
        <taxon>Pseudomonadati</taxon>
        <taxon>Pseudomonadota</taxon>
        <taxon>Betaproteobacteria</taxon>
        <taxon>Burkholderiales</taxon>
        <taxon>Burkholderiaceae</taxon>
        <taxon>Pandoraea</taxon>
    </lineage>
</organism>
<dbReference type="Proteomes" id="UP000254589">
    <property type="component" value="Unassembled WGS sequence"/>
</dbReference>
<comment type="caution">
    <text evidence="2">The sequence shown here is derived from an EMBL/GenBank/DDBJ whole genome shotgun (WGS) entry which is preliminary data.</text>
</comment>
<reference evidence="2 3" key="1">
    <citation type="submission" date="2018-06" db="EMBL/GenBank/DDBJ databases">
        <authorList>
            <consortium name="Pathogen Informatics"/>
            <person name="Doyle S."/>
        </authorList>
    </citation>
    <scope>NUCLEOTIDE SEQUENCE [LARGE SCALE GENOMIC DNA]</scope>
    <source>
        <strain evidence="2 3">NCTC13159</strain>
    </source>
</reference>
<proteinExistence type="predicted"/>
<sequence length="61" mass="6626">MTGQSGIRVKGALPDACPQKNAGRKKDEPSIHRQLVFGVLVHQAGYQNVGLAVDFRFEGMT</sequence>
<feature type="region of interest" description="Disordered" evidence="1">
    <location>
        <begin position="1"/>
        <end position="28"/>
    </location>
</feature>
<dbReference type="AlphaFoldDB" id="A0AAJ5CZS5"/>
<accession>A0AAJ5CZS5</accession>
<name>A0AAJ5CZS5_PANPU</name>
<evidence type="ECO:0000256" key="1">
    <source>
        <dbReference type="SAM" id="MobiDB-lite"/>
    </source>
</evidence>
<dbReference type="EMBL" id="UGSJ01000001">
    <property type="protein sequence ID" value="SUA90036.1"/>
    <property type="molecule type" value="Genomic_DNA"/>
</dbReference>
<gene>
    <name evidence="2" type="ORF">NCTC13159_01515</name>
</gene>